<keyword evidence="3 14" id="KW-1003">Cell membrane</keyword>
<evidence type="ECO:0000256" key="4">
    <source>
        <dbReference type="ARBA" id="ARBA00022692"/>
    </source>
</evidence>
<comment type="caution">
    <text evidence="15">The sequence shown here is derived from an EMBL/GenBank/DDBJ whole genome shotgun (WGS) entry which is preliminary data.</text>
</comment>
<feature type="binding site" evidence="14">
    <location>
        <position position="74"/>
    </location>
    <ligand>
        <name>Na(+)</name>
        <dbReference type="ChEBI" id="CHEBI:29101"/>
        <note>structural</note>
    </ligand>
</feature>
<evidence type="ECO:0000256" key="7">
    <source>
        <dbReference type="ARBA" id="ARBA00023053"/>
    </source>
</evidence>
<evidence type="ECO:0000256" key="10">
    <source>
        <dbReference type="ARBA" id="ARBA00023303"/>
    </source>
</evidence>
<dbReference type="GO" id="GO:0140114">
    <property type="term" value="P:cellular detoxification of fluoride"/>
    <property type="evidence" value="ECO:0007669"/>
    <property type="project" value="UniProtKB-UniRule"/>
</dbReference>
<comment type="activity regulation">
    <text evidence="14">Na(+) is not transported, but it plays an essential structural role and its presence is essential for fluoride channel function.</text>
</comment>
<feature type="transmembrane region" description="Helical" evidence="14">
    <location>
        <begin position="35"/>
        <end position="53"/>
    </location>
</feature>
<keyword evidence="16" id="KW-1185">Reference proteome</keyword>
<dbReference type="PANTHER" id="PTHR28259:SF16">
    <property type="entry name" value="FLUORIDE-SPECIFIC ION CHANNEL FLUC 2"/>
    <property type="match status" value="1"/>
</dbReference>
<dbReference type="Proteomes" id="UP000682134">
    <property type="component" value="Unassembled WGS sequence"/>
</dbReference>
<keyword evidence="4 14" id="KW-0812">Transmembrane</keyword>
<feature type="binding site" evidence="14">
    <location>
        <position position="71"/>
    </location>
    <ligand>
        <name>Na(+)</name>
        <dbReference type="ChEBI" id="CHEBI:29101"/>
        <note>structural</note>
    </ligand>
</feature>
<dbReference type="GO" id="GO:0062054">
    <property type="term" value="F:fluoride channel activity"/>
    <property type="evidence" value="ECO:0007669"/>
    <property type="project" value="UniProtKB-UniRule"/>
</dbReference>
<sequence length="118" mass="12879">MIFVILGGGFGAITRYALGNLISRKNNTPLPLGTFLINVSGSFLLGMINRLFLSHSINQSLWLLFGVGFLGAYTTFSTFGYETINLLIQKKIMTAVIYVLLSAAFGILFAEVGFHLPI</sequence>
<accession>A0A940NRV9</accession>
<keyword evidence="6 14" id="KW-1133">Transmembrane helix</keyword>
<dbReference type="GO" id="GO:0005886">
    <property type="term" value="C:plasma membrane"/>
    <property type="evidence" value="ECO:0007669"/>
    <property type="project" value="UniProtKB-SubCell"/>
</dbReference>
<proteinExistence type="inferred from homology"/>
<dbReference type="EMBL" id="JAGIYQ010000001">
    <property type="protein sequence ID" value="MBP0723763.1"/>
    <property type="molecule type" value="Genomic_DNA"/>
</dbReference>
<evidence type="ECO:0000256" key="13">
    <source>
        <dbReference type="ARBA" id="ARBA00049940"/>
    </source>
</evidence>
<evidence type="ECO:0000256" key="3">
    <source>
        <dbReference type="ARBA" id="ARBA00022475"/>
    </source>
</evidence>
<comment type="function">
    <text evidence="13 14">Fluoride-specific ion channel. Important for reducing fluoride concentration in the cell, thus reducing its toxicity.</text>
</comment>
<gene>
    <name evidence="14 15" type="primary">crcB</name>
    <name evidence="14" type="synonym">fluC</name>
    <name evidence="15" type="ORF">J5Y03_01035</name>
</gene>
<dbReference type="PANTHER" id="PTHR28259">
    <property type="entry name" value="FLUORIDE EXPORT PROTEIN 1-RELATED"/>
    <property type="match status" value="1"/>
</dbReference>
<evidence type="ECO:0000256" key="12">
    <source>
        <dbReference type="ARBA" id="ARBA00035585"/>
    </source>
</evidence>
<dbReference type="NCBIfam" id="TIGR00494">
    <property type="entry name" value="crcB"/>
    <property type="match status" value="1"/>
</dbReference>
<comment type="catalytic activity">
    <reaction evidence="12">
        <text>fluoride(in) = fluoride(out)</text>
        <dbReference type="Rhea" id="RHEA:76159"/>
        <dbReference type="ChEBI" id="CHEBI:17051"/>
    </reaction>
    <physiologicalReaction direction="left-to-right" evidence="12">
        <dbReference type="Rhea" id="RHEA:76160"/>
    </physiologicalReaction>
</comment>
<evidence type="ECO:0000256" key="2">
    <source>
        <dbReference type="ARBA" id="ARBA00022448"/>
    </source>
</evidence>
<evidence type="ECO:0000256" key="8">
    <source>
        <dbReference type="ARBA" id="ARBA00023065"/>
    </source>
</evidence>
<dbReference type="InterPro" id="IPR003691">
    <property type="entry name" value="FluC"/>
</dbReference>
<dbReference type="AlphaFoldDB" id="A0A940NRV9"/>
<keyword evidence="2 14" id="KW-0813">Transport</keyword>
<keyword evidence="10 14" id="KW-0407">Ion channel</keyword>
<name>A0A940NRV9_9BACI</name>
<dbReference type="HAMAP" id="MF_00454">
    <property type="entry name" value="FluC"/>
    <property type="match status" value="1"/>
</dbReference>
<keyword evidence="8 14" id="KW-0406">Ion transport</keyword>
<protein>
    <recommendedName>
        <fullName evidence="14">Fluoride-specific ion channel FluC</fullName>
    </recommendedName>
</protein>
<dbReference type="Pfam" id="PF02537">
    <property type="entry name" value="CRCB"/>
    <property type="match status" value="1"/>
</dbReference>
<comment type="similarity">
    <text evidence="11 14">Belongs to the fluoride channel Fluc/FEX (TC 1.A.43) family.</text>
</comment>
<evidence type="ECO:0000256" key="9">
    <source>
        <dbReference type="ARBA" id="ARBA00023136"/>
    </source>
</evidence>
<feature type="transmembrane region" description="Helical" evidence="14">
    <location>
        <begin position="92"/>
        <end position="114"/>
    </location>
</feature>
<evidence type="ECO:0000256" key="1">
    <source>
        <dbReference type="ARBA" id="ARBA00004651"/>
    </source>
</evidence>
<evidence type="ECO:0000256" key="5">
    <source>
        <dbReference type="ARBA" id="ARBA00022723"/>
    </source>
</evidence>
<evidence type="ECO:0000256" key="14">
    <source>
        <dbReference type="HAMAP-Rule" id="MF_00454"/>
    </source>
</evidence>
<evidence type="ECO:0000313" key="15">
    <source>
        <dbReference type="EMBL" id="MBP0723763.1"/>
    </source>
</evidence>
<evidence type="ECO:0000256" key="11">
    <source>
        <dbReference type="ARBA" id="ARBA00035120"/>
    </source>
</evidence>
<dbReference type="RefSeq" id="WP_209401474.1">
    <property type="nucleotide sequence ID" value="NZ_JAGIYQ010000001.1"/>
</dbReference>
<organism evidence="15 16">
    <name type="scientific">Gottfriedia endophytica</name>
    <dbReference type="NCBI Taxonomy" id="2820819"/>
    <lineage>
        <taxon>Bacteria</taxon>
        <taxon>Bacillati</taxon>
        <taxon>Bacillota</taxon>
        <taxon>Bacilli</taxon>
        <taxon>Bacillales</taxon>
        <taxon>Bacillaceae</taxon>
        <taxon>Gottfriedia</taxon>
    </lineage>
</organism>
<keyword evidence="5 14" id="KW-0479">Metal-binding</keyword>
<keyword evidence="9 14" id="KW-0472">Membrane</keyword>
<comment type="subcellular location">
    <subcellularLocation>
        <location evidence="1 14">Cell membrane</location>
        <topology evidence="1 14">Multi-pass membrane protein</topology>
    </subcellularLocation>
</comment>
<evidence type="ECO:0000256" key="6">
    <source>
        <dbReference type="ARBA" id="ARBA00022989"/>
    </source>
</evidence>
<keyword evidence="7 14" id="KW-0915">Sodium</keyword>
<feature type="transmembrane region" description="Helical" evidence="14">
    <location>
        <begin position="60"/>
        <end position="80"/>
    </location>
</feature>
<reference evidence="15" key="1">
    <citation type="submission" date="2021-04" db="EMBL/GenBank/DDBJ databases">
        <title>Genome seq and assembly of Bacillus sp.</title>
        <authorList>
            <person name="Chhetri G."/>
        </authorList>
    </citation>
    <scope>NUCLEOTIDE SEQUENCE</scope>
    <source>
        <strain evidence="15">RG28</strain>
    </source>
</reference>
<dbReference type="GO" id="GO:0046872">
    <property type="term" value="F:metal ion binding"/>
    <property type="evidence" value="ECO:0007669"/>
    <property type="project" value="UniProtKB-KW"/>
</dbReference>
<evidence type="ECO:0000313" key="16">
    <source>
        <dbReference type="Proteomes" id="UP000682134"/>
    </source>
</evidence>